<organism evidence="1 2">
    <name type="scientific">Candidatus Jidaibacter acanthamoebae</name>
    <dbReference type="NCBI Taxonomy" id="86105"/>
    <lineage>
        <taxon>Bacteria</taxon>
        <taxon>Pseudomonadati</taxon>
        <taxon>Pseudomonadota</taxon>
        <taxon>Alphaproteobacteria</taxon>
        <taxon>Rickettsiales</taxon>
        <taxon>Candidatus Midichloriaceae</taxon>
        <taxon>Candidatus Jidaibacter</taxon>
    </lineage>
</organism>
<comment type="caution">
    <text evidence="1">The sequence shown here is derived from an EMBL/GenBank/DDBJ whole genome shotgun (WGS) entry which is preliminary data.</text>
</comment>
<accession>A0A0C1QIV1</accession>
<protein>
    <recommendedName>
        <fullName evidence="3">Flagellin N-terminal domain-containing protein</fullName>
    </recommendedName>
</protein>
<dbReference type="GO" id="GO:0009288">
    <property type="term" value="C:bacterial-type flagellum"/>
    <property type="evidence" value="ECO:0007669"/>
    <property type="project" value="InterPro"/>
</dbReference>
<dbReference type="EMBL" id="JSWE01000094">
    <property type="protein sequence ID" value="KIE05444.1"/>
    <property type="molecule type" value="Genomic_DNA"/>
</dbReference>
<dbReference type="InterPro" id="IPR001492">
    <property type="entry name" value="Flagellin"/>
</dbReference>
<keyword evidence="2" id="KW-1185">Reference proteome</keyword>
<dbReference type="GO" id="GO:0005198">
    <property type="term" value="F:structural molecule activity"/>
    <property type="evidence" value="ECO:0007669"/>
    <property type="project" value="InterPro"/>
</dbReference>
<dbReference type="Proteomes" id="UP000031258">
    <property type="component" value="Unassembled WGS sequence"/>
</dbReference>
<dbReference type="PANTHER" id="PTHR42792:SF1">
    <property type="entry name" value="FLAGELLAR HOOK-ASSOCIATED PROTEIN 3"/>
    <property type="match status" value="1"/>
</dbReference>
<dbReference type="STRING" id="86105.NF27_DR00090"/>
<dbReference type="RefSeq" id="WP_039456156.1">
    <property type="nucleotide sequence ID" value="NZ_JSWE01000094.1"/>
</dbReference>
<reference evidence="1 2" key="1">
    <citation type="submission" date="2014-11" db="EMBL/GenBank/DDBJ databases">
        <title>A Rickettsiales Symbiont of Amoebae With Ancient Features.</title>
        <authorList>
            <person name="Schulz F."/>
            <person name="Martijn J."/>
            <person name="Wascher F."/>
            <person name="Kostanjsek R."/>
            <person name="Ettema T.J."/>
            <person name="Horn M."/>
        </authorList>
    </citation>
    <scope>NUCLEOTIDE SEQUENCE [LARGE SCALE GENOMIC DNA]</scope>
    <source>
        <strain evidence="1 2">UWC36</strain>
    </source>
</reference>
<dbReference type="OrthoDB" id="9758307at2"/>
<evidence type="ECO:0008006" key="3">
    <source>
        <dbReference type="Google" id="ProtNLM"/>
    </source>
</evidence>
<name>A0A0C1QIV1_9RICK</name>
<dbReference type="AlphaFoldDB" id="A0A0C1QIV1"/>
<gene>
    <name evidence="1" type="ORF">NF27_DR00090</name>
</gene>
<evidence type="ECO:0000313" key="2">
    <source>
        <dbReference type="Proteomes" id="UP000031258"/>
    </source>
</evidence>
<sequence length="303" mass="33808">MTTIATFTSHKQMIKNVSENYASVNKSSNKISADKQYESFHEMAPNDLRLSEDLTNQVELTANRITNNKLLASKLNEYENTVQTIQKVTEDAMRFIQIAKDSSNDNTLAIKDISTNYINEVKRLLSNNFNGEYLFSGSKTNISPIAHVESISNVLPDGTITSNYYLGDNVTSAQKVSETQDLDYAITADNESFQKLFAAFHYAAKYEVSKDKDDLVKSFNLMDEAQKGLNEMVAVLGSNGETVERIIQNDGVAIIDQQAALTSITSVNPELEYPKLIMKIGKLQASFMVVARASEMFIGDYIR</sequence>
<dbReference type="SUPFAM" id="SSF64518">
    <property type="entry name" value="Phase 1 flagellin"/>
    <property type="match status" value="1"/>
</dbReference>
<proteinExistence type="predicted"/>
<evidence type="ECO:0000313" key="1">
    <source>
        <dbReference type="EMBL" id="KIE05444.1"/>
    </source>
</evidence>
<dbReference type="PANTHER" id="PTHR42792">
    <property type="entry name" value="FLAGELLIN"/>
    <property type="match status" value="1"/>
</dbReference>
<dbReference type="Gene3D" id="1.20.1330.10">
    <property type="entry name" value="f41 fragment of flagellin, N-terminal domain"/>
    <property type="match status" value="1"/>
</dbReference>